<keyword evidence="5" id="KW-0378">Hydrolase</keyword>
<reference evidence="9 10" key="1">
    <citation type="submission" date="2010-08" db="EMBL/GenBank/DDBJ databases">
        <authorList>
            <person name="Durkin A.S."/>
            <person name="Madupu R."/>
            <person name="Torralba M."/>
            <person name="Gillis M."/>
            <person name="Methe B."/>
            <person name="Sutton G."/>
            <person name="Nelson K.E."/>
        </authorList>
    </citation>
    <scope>NUCLEOTIDE SEQUENCE [LARGE SCALE GENOMIC DNA]</scope>
    <source>
        <strain evidence="9 10">PB189-T1-4</strain>
    </source>
</reference>
<dbReference type="PANTHER" id="PTHR43808">
    <property type="entry name" value="ACETYLORNITHINE DEACETYLASE"/>
    <property type="match status" value="1"/>
</dbReference>
<gene>
    <name evidence="9" type="ORF">HMPREF9248_0473</name>
</gene>
<evidence type="ECO:0000256" key="5">
    <source>
        <dbReference type="ARBA" id="ARBA00022801"/>
    </source>
</evidence>
<evidence type="ECO:0000256" key="7">
    <source>
        <dbReference type="ARBA" id="ARBA00022997"/>
    </source>
</evidence>
<dbReference type="RefSeq" id="WP_006304527.1">
    <property type="nucleotide sequence ID" value="NZ_AEDQ01000029.1"/>
</dbReference>
<keyword evidence="7" id="KW-0224">Dipeptidase</keyword>
<dbReference type="InterPro" id="IPR001261">
    <property type="entry name" value="ArgE/DapE_CS"/>
</dbReference>
<sequence>MTDKQLKETAHEFVEANWDAIVEDITTMVKIRSVEDLEHAQPGMPYGPGPFKALEAGMNLAKRIGLDVHNCDGRIAYADLAGEQDKQIAVIGHTDVVAEGSGWEYEPFTVTHKDGYLIGRGVLDDKGPFVLEMYAAKFLKEQVEATGKKYPYTLRCIIGNNEETDMADVEWYVKNFEQPEFCFTPDSSFPLVCGEKGGFSASIRTADIADTIVELCGGQADNAVASDAYALVKADISTLKPRERIDIEDAGNGLVKVIGHGVSAHASTPQSGINAIGLVVDYLVDNNIGTPAEKQFLAFEQCVFGSTDGSTLTIAATDEIFDPLTCIGGRVFTEGKAFRQTIDARYPSSVTDAWLYEQVSTLAAKYDCTVDVDLVLVPFLTDPNNECIKTLVATYNEYTGREAKPFTIGGGTYARHFKAAGAFGPNDPAFPMPSWLGGEHAANEGFSVEQFKRALEIYIVSLVRIMALDL</sequence>
<keyword evidence="4" id="KW-0479">Metal-binding</keyword>
<dbReference type="NCBIfam" id="TIGR01887">
    <property type="entry name" value="dipeptidaselike"/>
    <property type="match status" value="1"/>
</dbReference>
<evidence type="ECO:0000256" key="3">
    <source>
        <dbReference type="ARBA" id="ARBA00022670"/>
    </source>
</evidence>
<dbReference type="PROSITE" id="PS00758">
    <property type="entry name" value="ARGE_DAPE_CPG2_1"/>
    <property type="match status" value="1"/>
</dbReference>
<dbReference type="Pfam" id="PF01546">
    <property type="entry name" value="Peptidase_M20"/>
    <property type="match status" value="1"/>
</dbReference>
<dbReference type="EMBL" id="AEDQ01000029">
    <property type="protein sequence ID" value="EFL43865.1"/>
    <property type="molecule type" value="Genomic_DNA"/>
</dbReference>
<proteinExistence type="inferred from homology"/>
<organism evidence="9 10">
    <name type="scientific">Fannyhessea vaginae PB189-T1-4</name>
    <dbReference type="NCBI Taxonomy" id="866774"/>
    <lineage>
        <taxon>Bacteria</taxon>
        <taxon>Bacillati</taxon>
        <taxon>Actinomycetota</taxon>
        <taxon>Coriobacteriia</taxon>
        <taxon>Coriobacteriales</taxon>
        <taxon>Atopobiaceae</taxon>
        <taxon>Fannyhessea</taxon>
    </lineage>
</organism>
<evidence type="ECO:0000256" key="2">
    <source>
        <dbReference type="ARBA" id="ARBA00006247"/>
    </source>
</evidence>
<accession>A0ABP2IZJ8</accession>
<dbReference type="InterPro" id="IPR010964">
    <property type="entry name" value="M20A_pepV-rel"/>
</dbReference>
<dbReference type="InterPro" id="IPR050072">
    <property type="entry name" value="Peptidase_M20A"/>
</dbReference>
<dbReference type="SUPFAM" id="SSF55031">
    <property type="entry name" value="Bacterial exopeptidase dimerisation domain"/>
    <property type="match status" value="1"/>
</dbReference>
<dbReference type="PANTHER" id="PTHR43808:SF31">
    <property type="entry name" value="N-ACETYL-L-CITRULLINE DEACETYLASE"/>
    <property type="match status" value="1"/>
</dbReference>
<evidence type="ECO:0000313" key="10">
    <source>
        <dbReference type="Proteomes" id="UP000004431"/>
    </source>
</evidence>
<dbReference type="InterPro" id="IPR002933">
    <property type="entry name" value="Peptidase_M20"/>
</dbReference>
<dbReference type="Proteomes" id="UP000004431">
    <property type="component" value="Unassembled WGS sequence"/>
</dbReference>
<dbReference type="Gene3D" id="3.30.70.360">
    <property type="match status" value="2"/>
</dbReference>
<keyword evidence="10" id="KW-1185">Reference proteome</keyword>
<comment type="similarity">
    <text evidence="2">Belongs to the peptidase M20A family.</text>
</comment>
<evidence type="ECO:0000256" key="4">
    <source>
        <dbReference type="ARBA" id="ARBA00022723"/>
    </source>
</evidence>
<comment type="caution">
    <text evidence="9">The sequence shown here is derived from an EMBL/GenBank/DDBJ whole genome shotgun (WGS) entry which is preliminary data.</text>
</comment>
<evidence type="ECO:0000256" key="6">
    <source>
        <dbReference type="ARBA" id="ARBA00022833"/>
    </source>
</evidence>
<comment type="cofactor">
    <cofactor evidence="1">
        <name>Zn(2+)</name>
        <dbReference type="ChEBI" id="CHEBI:29105"/>
    </cofactor>
</comment>
<dbReference type="SUPFAM" id="SSF53187">
    <property type="entry name" value="Zn-dependent exopeptidases"/>
    <property type="match status" value="1"/>
</dbReference>
<dbReference type="Gene3D" id="3.40.630.10">
    <property type="entry name" value="Zn peptidases"/>
    <property type="match status" value="1"/>
</dbReference>
<evidence type="ECO:0000313" key="9">
    <source>
        <dbReference type="EMBL" id="EFL43865.1"/>
    </source>
</evidence>
<protein>
    <submittedName>
        <fullName evidence="9">Dipeptidase PepV</fullName>
    </submittedName>
</protein>
<evidence type="ECO:0000256" key="8">
    <source>
        <dbReference type="ARBA" id="ARBA00023049"/>
    </source>
</evidence>
<keyword evidence="6" id="KW-0862">Zinc</keyword>
<name>A0ABP2IZJ8_9ACTN</name>
<keyword evidence="8" id="KW-0482">Metalloprotease</keyword>
<dbReference type="InterPro" id="IPR036264">
    <property type="entry name" value="Bact_exopeptidase_dim_dom"/>
</dbReference>
<keyword evidence="3" id="KW-0645">Protease</keyword>
<evidence type="ECO:0000256" key="1">
    <source>
        <dbReference type="ARBA" id="ARBA00001947"/>
    </source>
</evidence>